<reference evidence="2" key="1">
    <citation type="submission" date="2020-08" db="EMBL/GenBank/DDBJ databases">
        <title>Spodoptera exigua strain:BAW_Kor-Di-RS1 Genome sequencing and assembly.</title>
        <authorList>
            <person name="Kim J."/>
            <person name="Nam H.Y."/>
            <person name="Kwon M."/>
            <person name="Choi J.H."/>
            <person name="Cho S.R."/>
            <person name="Kim G.-H."/>
        </authorList>
    </citation>
    <scope>NUCLEOTIDE SEQUENCE</scope>
    <source>
        <strain evidence="2">BAW_Kor-Di-RS1</strain>
        <tissue evidence="2">Whole-body</tissue>
    </source>
</reference>
<protein>
    <recommendedName>
        <fullName evidence="1">FANCL UBC-like domain-containing protein</fullName>
    </recommendedName>
</protein>
<sequence>MEHVVPNIQYVGDTKDLFKLSGCVQDLLQFNTQLIQSVKSDLIDVEILEEIKNITTYENTSVYFGKTLRDIKIVIEDEELRKHEIYLEYKVPKKLIITNLKLPSSIKLNREYSCIKDIIEAVKQNVYDLARYFYELENIDQVCCIMEPVNGSFKDDFRRIFLDDRTWLHVEVTPEGLATNIHLIGQSEHWHNKLQSGLLNWDHDKSIVDNIMTIFDLFQFPQPTFKHGAPLGMDTGDATENAIVCGICLCTELPDSPWCTTTFMPKYILWGLLSQNLSISVLLQWLVACSGSRPPTFGVANGSCPTCLQSITCSEKDN</sequence>
<evidence type="ECO:0000313" key="3">
    <source>
        <dbReference type="Proteomes" id="UP000648187"/>
    </source>
</evidence>
<dbReference type="Gene3D" id="3.10.110.20">
    <property type="entry name" value="RWD domain-like"/>
    <property type="match status" value="1"/>
</dbReference>
<gene>
    <name evidence="2" type="ORF">HW555_004373</name>
</gene>
<dbReference type="Pfam" id="PF18891">
    <property type="entry name" value="FANCL_d3"/>
    <property type="match status" value="1"/>
</dbReference>
<feature type="domain" description="FANCL UBC-like" evidence="1">
    <location>
        <begin position="133"/>
        <end position="223"/>
    </location>
</feature>
<dbReference type="GO" id="GO:0036297">
    <property type="term" value="P:interstrand cross-link repair"/>
    <property type="evidence" value="ECO:0007669"/>
    <property type="project" value="InterPro"/>
</dbReference>
<dbReference type="InterPro" id="IPR044037">
    <property type="entry name" value="FANCL_d3"/>
</dbReference>
<comment type="caution">
    <text evidence="2">The sequence shown here is derived from an EMBL/GenBank/DDBJ whole genome shotgun (WGS) entry which is preliminary data.</text>
</comment>
<name>A0A835L8H8_SPOEX</name>
<proteinExistence type="predicted"/>
<evidence type="ECO:0000259" key="1">
    <source>
        <dbReference type="Pfam" id="PF18891"/>
    </source>
</evidence>
<dbReference type="InterPro" id="IPR043003">
    <property type="entry name" value="FANCL_d3_sf"/>
</dbReference>
<dbReference type="Proteomes" id="UP000648187">
    <property type="component" value="Unassembled WGS sequence"/>
</dbReference>
<dbReference type="CDD" id="cd23832">
    <property type="entry name" value="DRWD-C_FANCL"/>
    <property type="match status" value="1"/>
</dbReference>
<accession>A0A835L8H8</accession>
<dbReference type="InterPro" id="IPR026848">
    <property type="entry name" value="Fancl"/>
</dbReference>
<dbReference type="GO" id="GO:0061630">
    <property type="term" value="F:ubiquitin protein ligase activity"/>
    <property type="evidence" value="ECO:0007669"/>
    <property type="project" value="TreeGrafter"/>
</dbReference>
<dbReference type="GO" id="GO:0006513">
    <property type="term" value="P:protein monoubiquitination"/>
    <property type="evidence" value="ECO:0007669"/>
    <property type="project" value="TreeGrafter"/>
</dbReference>
<dbReference type="PANTHER" id="PTHR13206">
    <property type="entry name" value="UBIQUITIN LIGASE PROTEIN PHF9 FANCONI ANEMIA GROUP L PROTEIN"/>
    <property type="match status" value="1"/>
</dbReference>
<evidence type="ECO:0000313" key="2">
    <source>
        <dbReference type="EMBL" id="KAF9419046.1"/>
    </source>
</evidence>
<dbReference type="PANTHER" id="PTHR13206:SF0">
    <property type="entry name" value="E3 UBIQUITIN-PROTEIN LIGASE FANCL"/>
    <property type="match status" value="1"/>
</dbReference>
<dbReference type="GO" id="GO:0043240">
    <property type="term" value="C:Fanconi anaemia nuclear complex"/>
    <property type="evidence" value="ECO:0007669"/>
    <property type="project" value="InterPro"/>
</dbReference>
<dbReference type="EMBL" id="JACKWZ010000048">
    <property type="protein sequence ID" value="KAF9419046.1"/>
    <property type="molecule type" value="Genomic_DNA"/>
</dbReference>
<dbReference type="AlphaFoldDB" id="A0A835L8H8"/>
<keyword evidence="3" id="KW-1185">Reference proteome</keyword>
<organism evidence="2 3">
    <name type="scientific">Spodoptera exigua</name>
    <name type="common">Beet armyworm</name>
    <name type="synonym">Noctua fulgens</name>
    <dbReference type="NCBI Taxonomy" id="7107"/>
    <lineage>
        <taxon>Eukaryota</taxon>
        <taxon>Metazoa</taxon>
        <taxon>Ecdysozoa</taxon>
        <taxon>Arthropoda</taxon>
        <taxon>Hexapoda</taxon>
        <taxon>Insecta</taxon>
        <taxon>Pterygota</taxon>
        <taxon>Neoptera</taxon>
        <taxon>Endopterygota</taxon>
        <taxon>Lepidoptera</taxon>
        <taxon>Glossata</taxon>
        <taxon>Ditrysia</taxon>
        <taxon>Noctuoidea</taxon>
        <taxon>Noctuidae</taxon>
        <taxon>Amphipyrinae</taxon>
        <taxon>Spodoptera</taxon>
    </lineage>
</organism>